<proteinExistence type="predicted"/>
<organism evidence="1 2">
    <name type="scientific">Chondrus crispus</name>
    <name type="common">Carrageen Irish moss</name>
    <name type="synonym">Polymorpha crispa</name>
    <dbReference type="NCBI Taxonomy" id="2769"/>
    <lineage>
        <taxon>Eukaryota</taxon>
        <taxon>Rhodophyta</taxon>
        <taxon>Florideophyceae</taxon>
        <taxon>Rhodymeniophycidae</taxon>
        <taxon>Gigartinales</taxon>
        <taxon>Gigartinaceae</taxon>
        <taxon>Chondrus</taxon>
    </lineage>
</organism>
<evidence type="ECO:0000313" key="1">
    <source>
        <dbReference type="EMBL" id="CDF32293.1"/>
    </source>
</evidence>
<sequence>MESNQPVLLLCTAEFRTSIRIKPSGPPRPYCCKFALIFLSFPFPRNARMLISPPTTCAPSALHATMIPPVPQKGSSTKEPFSTPAIFAMTNASSASMLVGPIYRRRLSEYFEPINPHPSATLRPRSTCLGLSFSSLYPWPLTGNASSMMHNSTSELCSLTRPGNVSSRSENRWIRSSCLSRSIERPNASTTQRKLSLVCGSRTVSSAPANTVVSIVALHES</sequence>
<protein>
    <submittedName>
        <fullName evidence="1">Uncharacterized protein</fullName>
    </submittedName>
</protein>
<dbReference type="GeneID" id="17319672"/>
<accession>R7Q317</accession>
<dbReference type="Proteomes" id="UP000012073">
    <property type="component" value="Unassembled WGS sequence"/>
</dbReference>
<dbReference type="RefSeq" id="XP_005711958.1">
    <property type="nucleotide sequence ID" value="XM_005711901.1"/>
</dbReference>
<reference evidence="2" key="1">
    <citation type="journal article" date="2013" name="Proc. Natl. Acad. Sci. U.S.A.">
        <title>Genome structure and metabolic features in the red seaweed Chondrus crispus shed light on evolution of the Archaeplastida.</title>
        <authorList>
            <person name="Collen J."/>
            <person name="Porcel B."/>
            <person name="Carre W."/>
            <person name="Ball S.G."/>
            <person name="Chaparro C."/>
            <person name="Tonon T."/>
            <person name="Barbeyron T."/>
            <person name="Michel G."/>
            <person name="Noel B."/>
            <person name="Valentin K."/>
            <person name="Elias M."/>
            <person name="Artiguenave F."/>
            <person name="Arun A."/>
            <person name="Aury J.M."/>
            <person name="Barbosa-Neto J.F."/>
            <person name="Bothwell J.H."/>
            <person name="Bouget F.Y."/>
            <person name="Brillet L."/>
            <person name="Cabello-Hurtado F."/>
            <person name="Capella-Gutierrez S."/>
            <person name="Charrier B."/>
            <person name="Cladiere L."/>
            <person name="Cock J.M."/>
            <person name="Coelho S.M."/>
            <person name="Colleoni C."/>
            <person name="Czjzek M."/>
            <person name="Da Silva C."/>
            <person name="Delage L."/>
            <person name="Denoeud F."/>
            <person name="Deschamps P."/>
            <person name="Dittami S.M."/>
            <person name="Gabaldon T."/>
            <person name="Gachon C.M."/>
            <person name="Groisillier A."/>
            <person name="Herve C."/>
            <person name="Jabbari K."/>
            <person name="Katinka M."/>
            <person name="Kloareg B."/>
            <person name="Kowalczyk N."/>
            <person name="Labadie K."/>
            <person name="Leblanc C."/>
            <person name="Lopez P.J."/>
            <person name="McLachlan D.H."/>
            <person name="Meslet-Cladiere L."/>
            <person name="Moustafa A."/>
            <person name="Nehr Z."/>
            <person name="Nyvall Collen P."/>
            <person name="Panaud O."/>
            <person name="Partensky F."/>
            <person name="Poulain J."/>
            <person name="Rensing S.A."/>
            <person name="Rousvoal S."/>
            <person name="Samson G."/>
            <person name="Symeonidi A."/>
            <person name="Weissenbach J."/>
            <person name="Zambounis A."/>
            <person name="Wincker P."/>
            <person name="Boyen C."/>
        </authorList>
    </citation>
    <scope>NUCLEOTIDE SEQUENCE [LARGE SCALE GENOMIC DNA]</scope>
    <source>
        <strain evidence="2">cv. Stackhouse</strain>
    </source>
</reference>
<keyword evidence="2" id="KW-1185">Reference proteome</keyword>
<evidence type="ECO:0000313" key="2">
    <source>
        <dbReference type="Proteomes" id="UP000012073"/>
    </source>
</evidence>
<dbReference type="Gramene" id="CDF32293">
    <property type="protein sequence ID" value="CDF32293"/>
    <property type="gene ID" value="CHC_T00007875001"/>
</dbReference>
<dbReference type="KEGG" id="ccp:CHC_T00007875001"/>
<dbReference type="AlphaFoldDB" id="R7Q317"/>
<name>R7Q317_CHOCR</name>
<gene>
    <name evidence="1" type="ORF">CHC_T00007875001</name>
</gene>
<dbReference type="EMBL" id="HG001469">
    <property type="protein sequence ID" value="CDF32293.1"/>
    <property type="molecule type" value="Genomic_DNA"/>
</dbReference>